<dbReference type="EMBL" id="WBJX01000001">
    <property type="protein sequence ID" value="KAB1638810.1"/>
    <property type="molecule type" value="Genomic_DNA"/>
</dbReference>
<dbReference type="RefSeq" id="WP_151421867.1">
    <property type="nucleotide sequence ID" value="NZ_WBJX01000001.1"/>
</dbReference>
<gene>
    <name evidence="1" type="ORF">F8O03_00140</name>
</gene>
<evidence type="ECO:0000313" key="1">
    <source>
        <dbReference type="EMBL" id="KAB1638810.1"/>
    </source>
</evidence>
<dbReference type="AlphaFoldDB" id="A0A7J5B690"/>
<reference evidence="1 2" key="1">
    <citation type="submission" date="2019-09" db="EMBL/GenBank/DDBJ databases">
        <title>Phylogeny of genus Pseudoclavibacter and closely related genus.</title>
        <authorList>
            <person name="Li Y."/>
        </authorList>
    </citation>
    <scope>NUCLEOTIDE SEQUENCE [LARGE SCALE GENOMIC DNA]</scope>
    <source>
        <strain evidence="1 2">THG-MD12</strain>
    </source>
</reference>
<name>A0A7J5B690_9MICO</name>
<sequence length="85" mass="9299">MSLLEIPRPSTPQSAVEANPRRLRWLSPANGLWVAMRETPTGDDFAGFVELVQGEFRAHDGQGTFLGAFESRESGRDAIEGAARL</sequence>
<dbReference type="OrthoDB" id="5118188at2"/>
<keyword evidence="2" id="KW-1185">Reference proteome</keyword>
<comment type="caution">
    <text evidence="1">The sequence shown here is derived from an EMBL/GenBank/DDBJ whole genome shotgun (WGS) entry which is preliminary data.</text>
</comment>
<evidence type="ECO:0000313" key="2">
    <source>
        <dbReference type="Proteomes" id="UP000490386"/>
    </source>
</evidence>
<dbReference type="Proteomes" id="UP000490386">
    <property type="component" value="Unassembled WGS sequence"/>
</dbReference>
<organism evidence="1 2">
    <name type="scientific">Pseudoclavibacter terrae</name>
    <dbReference type="NCBI Taxonomy" id="1530195"/>
    <lineage>
        <taxon>Bacteria</taxon>
        <taxon>Bacillati</taxon>
        <taxon>Actinomycetota</taxon>
        <taxon>Actinomycetes</taxon>
        <taxon>Micrococcales</taxon>
        <taxon>Microbacteriaceae</taxon>
        <taxon>Pseudoclavibacter</taxon>
    </lineage>
</organism>
<accession>A0A7J5B690</accession>
<protein>
    <submittedName>
        <fullName evidence="1">Uncharacterized protein</fullName>
    </submittedName>
</protein>
<proteinExistence type="predicted"/>